<dbReference type="InterPro" id="IPR039430">
    <property type="entry name" value="Thymidylate_kin-like_dom"/>
</dbReference>
<evidence type="ECO:0000256" key="2">
    <source>
        <dbReference type="ARBA" id="ARBA00012980"/>
    </source>
</evidence>
<evidence type="ECO:0000256" key="10">
    <source>
        <dbReference type="ARBA" id="ARBA00048743"/>
    </source>
</evidence>
<keyword evidence="14" id="KW-1185">Reference proteome</keyword>
<keyword evidence="6 11" id="KW-0547">Nucleotide-binding</keyword>
<dbReference type="PANTHER" id="PTHR10344:SF4">
    <property type="entry name" value="UMP-CMP KINASE 2, MITOCHONDRIAL"/>
    <property type="match status" value="1"/>
</dbReference>
<dbReference type="InterPro" id="IPR027417">
    <property type="entry name" value="P-loop_NTPase"/>
</dbReference>
<dbReference type="HAMAP" id="MF_00165">
    <property type="entry name" value="Thymidylate_kinase"/>
    <property type="match status" value="1"/>
</dbReference>
<dbReference type="InterPro" id="IPR018095">
    <property type="entry name" value="Thymidylate_kin_CS"/>
</dbReference>
<evidence type="ECO:0000256" key="5">
    <source>
        <dbReference type="ARBA" id="ARBA00022727"/>
    </source>
</evidence>
<evidence type="ECO:0000256" key="4">
    <source>
        <dbReference type="ARBA" id="ARBA00022679"/>
    </source>
</evidence>
<comment type="similarity">
    <text evidence="1 11">Belongs to the thymidylate kinase family.</text>
</comment>
<dbReference type="EMBL" id="CP002101">
    <property type="protein sequence ID" value="AEH60254.1"/>
    <property type="molecule type" value="Genomic_DNA"/>
</dbReference>
<feature type="binding site" evidence="11">
    <location>
        <begin position="10"/>
        <end position="17"/>
    </location>
    <ligand>
        <name>ATP</name>
        <dbReference type="ChEBI" id="CHEBI:30616"/>
    </ligand>
</feature>
<keyword evidence="5 11" id="KW-0545">Nucleotide biosynthesis</keyword>
<dbReference type="RefSeq" id="WP_013897693.1">
    <property type="nucleotide sequence ID" value="NC_015676.1"/>
</dbReference>
<dbReference type="GO" id="GO:0006233">
    <property type="term" value="P:dTDP biosynthetic process"/>
    <property type="evidence" value="ECO:0007669"/>
    <property type="project" value="InterPro"/>
</dbReference>
<evidence type="ECO:0000313" key="14">
    <source>
        <dbReference type="Proteomes" id="UP000006622"/>
    </source>
</evidence>
<evidence type="ECO:0000256" key="8">
    <source>
        <dbReference type="ARBA" id="ARBA00022840"/>
    </source>
</evidence>
<dbReference type="HOGENOM" id="CLU_049131_0_2_2"/>
<dbReference type="PROSITE" id="PS01331">
    <property type="entry name" value="THYMIDYLATE_KINASE"/>
    <property type="match status" value="1"/>
</dbReference>
<dbReference type="STRING" id="679901.Mzhil_0379"/>
<dbReference type="CDD" id="cd01672">
    <property type="entry name" value="TMPK"/>
    <property type="match status" value="1"/>
</dbReference>
<evidence type="ECO:0000256" key="3">
    <source>
        <dbReference type="ARBA" id="ARBA00013355"/>
    </source>
</evidence>
<evidence type="ECO:0000259" key="12">
    <source>
        <dbReference type="Pfam" id="PF02223"/>
    </source>
</evidence>
<sequence length="201" mass="22431">MRGKLITFEGIDGAGKSTIVSLLRSSGVMEDVVFTREPTDSWLGRTVETAIHSDTDHLAELFLFTADHAQHISKVIRPAVNNGICVISDRYSDSTYAYQGMTLAGMFDDPVKWAQDLRKDWTIIPDLTILLDIDPAIAVKRCGDRGEQTKFEKLEFLQGVRSNYLRLAEQDPDRFIVVDSSGSAREVAEKISLIISPLLQK</sequence>
<evidence type="ECO:0000313" key="13">
    <source>
        <dbReference type="EMBL" id="AEH60254.1"/>
    </source>
</evidence>
<dbReference type="InterPro" id="IPR018094">
    <property type="entry name" value="Thymidylate_kinase"/>
</dbReference>
<dbReference type="Proteomes" id="UP000006622">
    <property type="component" value="Chromosome"/>
</dbReference>
<dbReference type="OrthoDB" id="43083at2157"/>
<dbReference type="FunFam" id="3.40.50.300:FF:000225">
    <property type="entry name" value="Thymidylate kinase"/>
    <property type="match status" value="1"/>
</dbReference>
<keyword evidence="8 11" id="KW-0067">ATP-binding</keyword>
<keyword evidence="7 11" id="KW-0418">Kinase</keyword>
<evidence type="ECO:0000256" key="6">
    <source>
        <dbReference type="ARBA" id="ARBA00022741"/>
    </source>
</evidence>
<keyword evidence="4 11" id="KW-0808">Transferase</keyword>
<feature type="domain" description="Thymidylate kinase-like" evidence="12">
    <location>
        <begin position="8"/>
        <end position="191"/>
    </location>
</feature>
<dbReference type="Gene3D" id="3.40.50.300">
    <property type="entry name" value="P-loop containing nucleotide triphosphate hydrolases"/>
    <property type="match status" value="1"/>
</dbReference>
<dbReference type="NCBIfam" id="TIGR00041">
    <property type="entry name" value="DTMP_kinase"/>
    <property type="match status" value="1"/>
</dbReference>
<dbReference type="GO" id="GO:0004798">
    <property type="term" value="F:dTMP kinase activity"/>
    <property type="evidence" value="ECO:0007669"/>
    <property type="project" value="UniProtKB-UniRule"/>
</dbReference>
<dbReference type="SUPFAM" id="SSF52540">
    <property type="entry name" value="P-loop containing nucleoside triphosphate hydrolases"/>
    <property type="match status" value="1"/>
</dbReference>
<dbReference type="GO" id="GO:0006235">
    <property type="term" value="P:dTTP biosynthetic process"/>
    <property type="evidence" value="ECO:0007669"/>
    <property type="project" value="UniProtKB-UniRule"/>
</dbReference>
<protein>
    <recommendedName>
        <fullName evidence="3 11">Probable thymidylate kinase</fullName>
        <ecNumber evidence="2 11">2.7.4.9</ecNumber>
    </recommendedName>
    <alternativeName>
        <fullName evidence="9 11">dTMP kinase</fullName>
    </alternativeName>
</protein>
<dbReference type="Pfam" id="PF02223">
    <property type="entry name" value="Thymidylate_kin"/>
    <property type="match status" value="1"/>
</dbReference>
<dbReference type="PANTHER" id="PTHR10344">
    <property type="entry name" value="THYMIDYLATE KINASE"/>
    <property type="match status" value="1"/>
</dbReference>
<reference evidence="13 14" key="1">
    <citation type="submission" date="2010-07" db="EMBL/GenBank/DDBJ databases">
        <title>The complete genome of Methanosalsum zhilinae DSM 4017.</title>
        <authorList>
            <consortium name="US DOE Joint Genome Institute (JGI-PGF)"/>
            <person name="Lucas S."/>
            <person name="Copeland A."/>
            <person name="Lapidus A."/>
            <person name="Glavina del Rio T."/>
            <person name="Dalin E."/>
            <person name="Tice H."/>
            <person name="Bruce D."/>
            <person name="Goodwin L."/>
            <person name="Pitluck S."/>
            <person name="Kyrpides N."/>
            <person name="Mavromatis K."/>
            <person name="Ovchinnikova G."/>
            <person name="Daligault H."/>
            <person name="Detter J.C."/>
            <person name="Han C."/>
            <person name="Tapia R."/>
            <person name="Larimer F."/>
            <person name="Land M."/>
            <person name="Hauser L."/>
            <person name="Markowitz V."/>
            <person name="Cheng J.-F."/>
            <person name="Hugenholtz P."/>
            <person name="Woyke T."/>
            <person name="Wu D."/>
            <person name="Spring S."/>
            <person name="Schueler E."/>
            <person name="Brambilla E."/>
            <person name="Klenk H.-P."/>
            <person name="Eisen J.A."/>
        </authorList>
    </citation>
    <scope>NUCLEOTIDE SEQUENCE [LARGE SCALE GENOMIC DNA]</scope>
    <source>
        <strain evidence="14">DSM 4017 / NBRC 107636 / OCM 62 / WeN5</strain>
    </source>
</reference>
<proteinExistence type="inferred from homology"/>
<accession>F7XPC7</accession>
<evidence type="ECO:0000256" key="1">
    <source>
        <dbReference type="ARBA" id="ARBA00009776"/>
    </source>
</evidence>
<dbReference type="GO" id="GO:0006227">
    <property type="term" value="P:dUDP biosynthetic process"/>
    <property type="evidence" value="ECO:0007669"/>
    <property type="project" value="TreeGrafter"/>
</dbReference>
<evidence type="ECO:0000256" key="9">
    <source>
        <dbReference type="ARBA" id="ARBA00029962"/>
    </source>
</evidence>
<gene>
    <name evidence="11" type="primary">tmk</name>
    <name evidence="13" type="ordered locus">Mzhil_0379</name>
</gene>
<organism evidence="13 14">
    <name type="scientific">Methanosalsum zhilinae (strain DSM 4017 / NBRC 107636 / OCM 62 / WeN5)</name>
    <name type="common">Methanohalophilus zhilinae</name>
    <dbReference type="NCBI Taxonomy" id="679901"/>
    <lineage>
        <taxon>Archaea</taxon>
        <taxon>Methanobacteriati</taxon>
        <taxon>Methanobacteriota</taxon>
        <taxon>Stenosarchaea group</taxon>
        <taxon>Methanomicrobia</taxon>
        <taxon>Methanosarcinales</taxon>
        <taxon>Methanosarcinaceae</taxon>
        <taxon>Methanosalsum</taxon>
    </lineage>
</organism>
<evidence type="ECO:0000256" key="7">
    <source>
        <dbReference type="ARBA" id="ARBA00022777"/>
    </source>
</evidence>
<dbReference type="GeneID" id="10821984"/>
<dbReference type="GO" id="GO:0005737">
    <property type="term" value="C:cytoplasm"/>
    <property type="evidence" value="ECO:0007669"/>
    <property type="project" value="TreeGrafter"/>
</dbReference>
<evidence type="ECO:0000256" key="11">
    <source>
        <dbReference type="HAMAP-Rule" id="MF_00165"/>
    </source>
</evidence>
<dbReference type="GO" id="GO:0005524">
    <property type="term" value="F:ATP binding"/>
    <property type="evidence" value="ECO:0007669"/>
    <property type="project" value="UniProtKB-UniRule"/>
</dbReference>
<dbReference type="KEGG" id="mzh:Mzhil_0379"/>
<name>F7XPC7_METZD</name>
<comment type="catalytic activity">
    <reaction evidence="10 11">
        <text>dTMP + ATP = dTDP + ADP</text>
        <dbReference type="Rhea" id="RHEA:13517"/>
        <dbReference type="ChEBI" id="CHEBI:30616"/>
        <dbReference type="ChEBI" id="CHEBI:58369"/>
        <dbReference type="ChEBI" id="CHEBI:63528"/>
        <dbReference type="ChEBI" id="CHEBI:456216"/>
        <dbReference type="EC" id="2.7.4.9"/>
    </reaction>
</comment>
<dbReference type="AlphaFoldDB" id="F7XPC7"/>
<dbReference type="EC" id="2.7.4.9" evidence="2 11"/>